<dbReference type="SUPFAM" id="SSF53850">
    <property type="entry name" value="Periplasmic binding protein-like II"/>
    <property type="match status" value="1"/>
</dbReference>
<keyword evidence="5" id="KW-0614">Plasmid</keyword>
<sequence>MTIDDRTAMRRIRTTRRIATAVLAVSTLLLAGCGGGGGSAAQPAADGTVAINVGETPGIPQLFMQFGVDKGFYKDEGLNVTVTPIPGGSQQVTSVLSGATDLTGNDVVTWVNARAQGLPLSLVGPGSAATADPKADFSTVQVPADSPIKKPGDLAGKTIAVNNLNNIGTITIRGALDKAGIDSSQVKFVEVGFPDMLAALAKQSVDAIWIIEPFSSIGLAKGNRAIMYPYAEYDPSMQIGLIATSTKWAAANPDAVTKFQKAHTRTADYVAKNPDEFKAALAKLQGVPAEKVAGVSLPVWNQNVDFGSMQQVAESMVKYGILTAVPNIKDNVLPGA</sequence>
<gene>
    <name evidence="5" type="ORF">RHODO2019_18200</name>
</gene>
<protein>
    <submittedName>
        <fullName evidence="5">ABC transporter substrate-binding protein</fullName>
    </submittedName>
</protein>
<proteinExistence type="inferred from homology"/>
<comment type="subcellular location">
    <subcellularLocation>
        <location evidence="1">Periplasm</location>
    </subcellularLocation>
</comment>
<dbReference type="PANTHER" id="PTHR30024:SF47">
    <property type="entry name" value="TAURINE-BINDING PERIPLASMIC PROTEIN"/>
    <property type="match status" value="1"/>
</dbReference>
<organism evidence="5 6">
    <name type="scientific">Rhodococcus antarcticus</name>
    <dbReference type="NCBI Taxonomy" id="2987751"/>
    <lineage>
        <taxon>Bacteria</taxon>
        <taxon>Bacillati</taxon>
        <taxon>Actinomycetota</taxon>
        <taxon>Actinomycetes</taxon>
        <taxon>Mycobacteriales</taxon>
        <taxon>Nocardiaceae</taxon>
        <taxon>Rhodococcus</taxon>
    </lineage>
</organism>
<evidence type="ECO:0000313" key="5">
    <source>
        <dbReference type="EMBL" id="UZJ26816.1"/>
    </source>
</evidence>
<dbReference type="Proteomes" id="UP001164965">
    <property type="component" value="Plasmid unnamed1"/>
</dbReference>
<dbReference type="Gene3D" id="3.40.190.10">
    <property type="entry name" value="Periplasmic binding protein-like II"/>
    <property type="match status" value="2"/>
</dbReference>
<keyword evidence="3" id="KW-0732">Signal</keyword>
<keyword evidence="6" id="KW-1185">Reference proteome</keyword>
<comment type="similarity">
    <text evidence="2">Belongs to the bacterial solute-binding protein SsuA/TauA family.</text>
</comment>
<evidence type="ECO:0000256" key="2">
    <source>
        <dbReference type="ARBA" id="ARBA00010742"/>
    </source>
</evidence>
<accession>A0ABY6P699</accession>
<dbReference type="PROSITE" id="PS51257">
    <property type="entry name" value="PROKAR_LIPOPROTEIN"/>
    <property type="match status" value="1"/>
</dbReference>
<evidence type="ECO:0000313" key="6">
    <source>
        <dbReference type="Proteomes" id="UP001164965"/>
    </source>
</evidence>
<evidence type="ECO:0000256" key="3">
    <source>
        <dbReference type="ARBA" id="ARBA00022729"/>
    </source>
</evidence>
<dbReference type="RefSeq" id="WP_265384920.1">
    <property type="nucleotide sequence ID" value="NZ_CP110616.1"/>
</dbReference>
<dbReference type="EMBL" id="CP110616">
    <property type="protein sequence ID" value="UZJ26816.1"/>
    <property type="molecule type" value="Genomic_DNA"/>
</dbReference>
<dbReference type="Pfam" id="PF09084">
    <property type="entry name" value="NMT1"/>
    <property type="match status" value="1"/>
</dbReference>
<dbReference type="PANTHER" id="PTHR30024">
    <property type="entry name" value="ALIPHATIC SULFONATES-BINDING PROTEIN-RELATED"/>
    <property type="match status" value="1"/>
</dbReference>
<reference evidence="5" key="1">
    <citation type="submission" date="2022-10" db="EMBL/GenBank/DDBJ databases">
        <title>Rhodococcus sp.75.</title>
        <authorList>
            <person name="Sun M."/>
        </authorList>
    </citation>
    <scope>NUCLEOTIDE SEQUENCE</scope>
    <source>
        <strain evidence="5">75</strain>
        <plasmid evidence="5">unnamed1</plasmid>
    </source>
</reference>
<dbReference type="InterPro" id="IPR015168">
    <property type="entry name" value="SsuA/THI5"/>
</dbReference>
<geneLocation type="plasmid" evidence="5 6">
    <name>unnamed1</name>
</geneLocation>
<name>A0ABY6P699_9NOCA</name>
<evidence type="ECO:0000256" key="1">
    <source>
        <dbReference type="ARBA" id="ARBA00004418"/>
    </source>
</evidence>
<feature type="domain" description="SsuA/THI5-like" evidence="4">
    <location>
        <begin position="68"/>
        <end position="276"/>
    </location>
</feature>
<evidence type="ECO:0000259" key="4">
    <source>
        <dbReference type="Pfam" id="PF09084"/>
    </source>
</evidence>